<dbReference type="GO" id="GO:0052621">
    <property type="term" value="F:diguanylate cyclase activity"/>
    <property type="evidence" value="ECO:0007669"/>
    <property type="project" value="TreeGrafter"/>
</dbReference>
<keyword evidence="2 6" id="KW-0812">Transmembrane</keyword>
<dbReference type="Pfam" id="PF00990">
    <property type="entry name" value="GGDEF"/>
    <property type="match status" value="1"/>
</dbReference>
<dbReference type="GO" id="GO:0005886">
    <property type="term" value="C:plasma membrane"/>
    <property type="evidence" value="ECO:0007669"/>
    <property type="project" value="TreeGrafter"/>
</dbReference>
<dbReference type="AlphaFoldDB" id="A0A1S6IUJ4"/>
<dbReference type="Gene3D" id="3.30.70.270">
    <property type="match status" value="1"/>
</dbReference>
<evidence type="ECO:0000256" key="6">
    <source>
        <dbReference type="SAM" id="Phobius"/>
    </source>
</evidence>
<dbReference type="PROSITE" id="PS50887">
    <property type="entry name" value="GGDEF"/>
    <property type="match status" value="1"/>
</dbReference>
<dbReference type="GO" id="GO:1902201">
    <property type="term" value="P:negative regulation of bacterial-type flagellum-dependent cell motility"/>
    <property type="evidence" value="ECO:0007669"/>
    <property type="project" value="TreeGrafter"/>
</dbReference>
<dbReference type="Pfam" id="PF13675">
    <property type="entry name" value="PilJ"/>
    <property type="match status" value="1"/>
</dbReference>
<dbReference type="InterPro" id="IPR029095">
    <property type="entry name" value="NarX-like_N"/>
</dbReference>
<dbReference type="PANTHER" id="PTHR45138">
    <property type="entry name" value="REGULATORY COMPONENTS OF SENSORY TRANSDUCTION SYSTEM"/>
    <property type="match status" value="1"/>
</dbReference>
<keyword evidence="5" id="KW-0175">Coiled coil</keyword>
<feature type="coiled-coil region" evidence="5">
    <location>
        <begin position="165"/>
        <end position="192"/>
    </location>
</feature>
<feature type="domain" description="GGDEF" evidence="7">
    <location>
        <begin position="264"/>
        <end position="401"/>
    </location>
</feature>
<evidence type="ECO:0000313" key="9">
    <source>
        <dbReference type="Proteomes" id="UP000189464"/>
    </source>
</evidence>
<sequence length="405" mass="46067">MRLPMKLFNLTKRYLLALGLIATLSISAFCIVYWVIHTQETYASIINISGRQRMLSQKAALLGTQLLHCKNEAEEIEIRNQLYEVKTLLEISHKGLISGNAALNLPGKPSKEIQALYFSSPVLLDQQIRTFISHIDSLLKEPGQKLTYNNPHLVYLQNAARGELLKSLDSVVKQYELEAQQHIKRLQFLEIIIVSLTLMLLLFEALFIFRPLVRHVYKETSQLRNYNNQLQVLSSYDSLTGIANRRFFDQHLAKEWEGAVISSSWLSLILIDIDFFKNFNDTYGHQAGDRCLAEVASALHASLNRSSDFVARYGGEEFAVILPDTDCRGAMLVAEKLRREIENLRIPHAKSAVADYVTVSIGLSSTMPVQYNNPEKLIAEADDALYSAKRAGRNRVMHYVKYFNK</sequence>
<dbReference type="InterPro" id="IPR043128">
    <property type="entry name" value="Rev_trsase/Diguanyl_cyclase"/>
</dbReference>
<name>A0A1S6IUJ4_9FIRM</name>
<protein>
    <recommendedName>
        <fullName evidence="7">GGDEF domain-containing protein</fullName>
    </recommendedName>
</protein>
<dbReference type="InterPro" id="IPR029787">
    <property type="entry name" value="Nucleotide_cyclase"/>
</dbReference>
<keyword evidence="3 6" id="KW-1133">Transmembrane helix</keyword>
<evidence type="ECO:0000256" key="4">
    <source>
        <dbReference type="ARBA" id="ARBA00023136"/>
    </source>
</evidence>
<dbReference type="OrthoDB" id="9783388at2"/>
<dbReference type="Proteomes" id="UP000189464">
    <property type="component" value="Chromosome"/>
</dbReference>
<comment type="subcellular location">
    <subcellularLocation>
        <location evidence="1">Membrane</location>
        <topology evidence="1">Multi-pass membrane protein</topology>
    </subcellularLocation>
</comment>
<keyword evidence="9" id="KW-1185">Reference proteome</keyword>
<dbReference type="InterPro" id="IPR000160">
    <property type="entry name" value="GGDEF_dom"/>
</dbReference>
<dbReference type="SUPFAM" id="SSF55073">
    <property type="entry name" value="Nucleotide cyclase"/>
    <property type="match status" value="1"/>
</dbReference>
<evidence type="ECO:0000256" key="1">
    <source>
        <dbReference type="ARBA" id="ARBA00004141"/>
    </source>
</evidence>
<dbReference type="GO" id="GO:0043709">
    <property type="term" value="P:cell adhesion involved in single-species biofilm formation"/>
    <property type="evidence" value="ECO:0007669"/>
    <property type="project" value="TreeGrafter"/>
</dbReference>
<dbReference type="KEGG" id="dfg:B0537_04395"/>
<dbReference type="EMBL" id="CP019698">
    <property type="protein sequence ID" value="AQS58394.1"/>
    <property type="molecule type" value="Genomic_DNA"/>
</dbReference>
<dbReference type="SMART" id="SM00267">
    <property type="entry name" value="GGDEF"/>
    <property type="match status" value="1"/>
</dbReference>
<organism evidence="8 9">
    <name type="scientific">Desulforamulus ferrireducens</name>
    <dbReference type="NCBI Taxonomy" id="1833852"/>
    <lineage>
        <taxon>Bacteria</taxon>
        <taxon>Bacillati</taxon>
        <taxon>Bacillota</taxon>
        <taxon>Clostridia</taxon>
        <taxon>Eubacteriales</taxon>
        <taxon>Peptococcaceae</taxon>
        <taxon>Desulforamulus</taxon>
    </lineage>
</organism>
<dbReference type="PANTHER" id="PTHR45138:SF9">
    <property type="entry name" value="DIGUANYLATE CYCLASE DGCM-RELATED"/>
    <property type="match status" value="1"/>
</dbReference>
<proteinExistence type="predicted"/>
<evidence type="ECO:0000256" key="5">
    <source>
        <dbReference type="SAM" id="Coils"/>
    </source>
</evidence>
<evidence type="ECO:0000259" key="7">
    <source>
        <dbReference type="PROSITE" id="PS50887"/>
    </source>
</evidence>
<keyword evidence="4 6" id="KW-0472">Membrane</keyword>
<evidence type="ECO:0000256" key="3">
    <source>
        <dbReference type="ARBA" id="ARBA00022989"/>
    </source>
</evidence>
<dbReference type="FunFam" id="3.30.70.270:FF:000001">
    <property type="entry name" value="Diguanylate cyclase domain protein"/>
    <property type="match status" value="1"/>
</dbReference>
<gene>
    <name evidence="8" type="ORF">B0537_04395</name>
</gene>
<accession>A0A1S6IUJ4</accession>
<evidence type="ECO:0000313" key="8">
    <source>
        <dbReference type="EMBL" id="AQS58394.1"/>
    </source>
</evidence>
<evidence type="ECO:0000256" key="2">
    <source>
        <dbReference type="ARBA" id="ARBA00022692"/>
    </source>
</evidence>
<feature type="transmembrane region" description="Helical" evidence="6">
    <location>
        <begin position="188"/>
        <end position="209"/>
    </location>
</feature>
<dbReference type="InterPro" id="IPR050469">
    <property type="entry name" value="Diguanylate_Cyclase"/>
</dbReference>
<dbReference type="NCBIfam" id="TIGR00254">
    <property type="entry name" value="GGDEF"/>
    <property type="match status" value="1"/>
</dbReference>
<dbReference type="STRING" id="1833852.B0537_04395"/>
<dbReference type="CDD" id="cd01949">
    <property type="entry name" value="GGDEF"/>
    <property type="match status" value="1"/>
</dbReference>
<reference evidence="8 9" key="1">
    <citation type="journal article" date="2016" name="Int. J. Syst. Evol. Microbiol.">
        <title>Desulfotomaculum ferrireducens sp. nov., a moderately thermophilic sulfate-reducing and dissimilatory Fe(III)-reducing bacterium isolated from compost.</title>
        <authorList>
            <person name="Yang G."/>
            <person name="Guo J."/>
            <person name="Zhuang L."/>
            <person name="Yuan Y."/>
            <person name="Zhou S."/>
        </authorList>
    </citation>
    <scope>NUCLEOTIDE SEQUENCE [LARGE SCALE GENOMIC DNA]</scope>
    <source>
        <strain evidence="8 9">GSS09</strain>
    </source>
</reference>